<dbReference type="Proteomes" id="UP000011586">
    <property type="component" value="Unassembled WGS sequence"/>
</dbReference>
<dbReference type="Gene3D" id="3.40.470.10">
    <property type="entry name" value="Uracil-DNA glycosylase-like domain"/>
    <property type="match status" value="1"/>
</dbReference>
<organism evidence="2 3">
    <name type="scientific">Halorubrum californiense DSM 19288</name>
    <dbReference type="NCBI Taxonomy" id="1227465"/>
    <lineage>
        <taxon>Archaea</taxon>
        <taxon>Methanobacteriati</taxon>
        <taxon>Methanobacteriota</taxon>
        <taxon>Stenosarchaea group</taxon>
        <taxon>Halobacteria</taxon>
        <taxon>Halobacteriales</taxon>
        <taxon>Haloferacaceae</taxon>
        <taxon>Halorubrum</taxon>
    </lineage>
</organism>
<dbReference type="EMBL" id="AOJK01000033">
    <property type="protein sequence ID" value="ELZ45284.1"/>
    <property type="molecule type" value="Genomic_DNA"/>
</dbReference>
<dbReference type="OrthoDB" id="315036at2157"/>
<sequence>MNSEYLNRIEHPEPRTLEQLRDKAIQNVEETLPNRSVDVHDQAVFRKLAFTYYHDWESDDPTYMMVSEDPGGIQSRHTSDLIDFAELSGDDPLEQVSIYRDFASRWLGSDNARFAESFFGACADEGLIEFDQSARAYARSGGFFDDFYLTDVNKYRASASTSREIASLTAYFTAPELRTADPNLIFAFGNDAWDVLSRELALTPVEAGHNPTPDAGITEIDGHLYRSQRLIETHVVPLLHMSGQAFGAQRSPNEYADRVTQAVRSWKQFT</sequence>
<name>M0EFU2_9EURY</name>
<dbReference type="Pfam" id="PF03167">
    <property type="entry name" value="UDG"/>
    <property type="match status" value="1"/>
</dbReference>
<evidence type="ECO:0000259" key="1">
    <source>
        <dbReference type="Pfam" id="PF03167"/>
    </source>
</evidence>
<dbReference type="RefSeq" id="WP_008442211.1">
    <property type="nucleotide sequence ID" value="NZ_AOJK01000033.1"/>
</dbReference>
<proteinExistence type="predicted"/>
<dbReference type="InterPro" id="IPR005122">
    <property type="entry name" value="Uracil-DNA_glycosylase-like"/>
</dbReference>
<evidence type="ECO:0000313" key="3">
    <source>
        <dbReference type="Proteomes" id="UP000011586"/>
    </source>
</evidence>
<reference evidence="2 3" key="1">
    <citation type="journal article" date="2014" name="PLoS Genet.">
        <title>Phylogenetically driven sequencing of extremely halophilic archaea reveals strategies for static and dynamic osmo-response.</title>
        <authorList>
            <person name="Becker E.A."/>
            <person name="Seitzer P.M."/>
            <person name="Tritt A."/>
            <person name="Larsen D."/>
            <person name="Krusor M."/>
            <person name="Yao A.I."/>
            <person name="Wu D."/>
            <person name="Madern D."/>
            <person name="Eisen J.A."/>
            <person name="Darling A.E."/>
            <person name="Facciotti M.T."/>
        </authorList>
    </citation>
    <scope>NUCLEOTIDE SEQUENCE [LARGE SCALE GENOMIC DNA]</scope>
    <source>
        <strain evidence="2 3">DSM 19288</strain>
    </source>
</reference>
<protein>
    <recommendedName>
        <fullName evidence="1">Uracil-DNA glycosylase-like domain-containing protein</fullName>
    </recommendedName>
</protein>
<dbReference type="STRING" id="1227465.C463_06672"/>
<dbReference type="InterPro" id="IPR036895">
    <property type="entry name" value="Uracil-DNA_glycosylase-like_sf"/>
</dbReference>
<feature type="domain" description="Uracil-DNA glycosylase-like" evidence="1">
    <location>
        <begin position="136"/>
        <end position="260"/>
    </location>
</feature>
<gene>
    <name evidence="2" type="ORF">C463_06672</name>
</gene>
<dbReference type="AlphaFoldDB" id="M0EFU2"/>
<accession>M0EFU2</accession>
<comment type="caution">
    <text evidence="2">The sequence shown here is derived from an EMBL/GenBank/DDBJ whole genome shotgun (WGS) entry which is preliminary data.</text>
</comment>
<evidence type="ECO:0000313" key="2">
    <source>
        <dbReference type="EMBL" id="ELZ45284.1"/>
    </source>
</evidence>
<keyword evidence="3" id="KW-1185">Reference proteome</keyword>